<name>A0A1G9W4X3_9BACT</name>
<evidence type="ECO:0000313" key="3">
    <source>
        <dbReference type="EMBL" id="SDM79231.1"/>
    </source>
</evidence>
<dbReference type="Proteomes" id="UP000198901">
    <property type="component" value="Unassembled WGS sequence"/>
</dbReference>
<dbReference type="STRING" id="563176.SAMN04488090_4242"/>
<sequence length="324" mass="35887">MRLLFPGILLVLFSVRLAAQSLPDSLFTGTFNGVVVLGEKGRVSFIQVRGCSDCGRNVPLRRDAQFVIGSLSKQITAVLVLREYDKGRLRPEDPVSRYLSGISWGDSVTIHQLLNHTSGAVATDKPLTHRPGTKFVYSPTFTYGLLARIIEKTSGKSYDDLAADLFVRCGMKHSTTPARYSGQRLSQPCLRYPDGHYQAEKLDLQSFRPLAAGGAIISTAENLLRWNTHLHGGKLLSVDAYRKMTTPSSERDHTIWGKVGYGYGIQIGQKGDLGHSGYLDAYNSINFYYPSTGKSLILLSNVDASPDDIIRCFAVHRQLYNLIR</sequence>
<accession>A0A1G9W4X3</accession>
<protein>
    <submittedName>
        <fullName evidence="3">CubicO group peptidase, beta-lactamase class C family</fullName>
    </submittedName>
</protein>
<dbReference type="Pfam" id="PF00144">
    <property type="entry name" value="Beta-lactamase"/>
    <property type="match status" value="1"/>
</dbReference>
<feature type="chain" id="PRO_5011592296" evidence="1">
    <location>
        <begin position="19"/>
        <end position="324"/>
    </location>
</feature>
<dbReference type="OrthoDB" id="9793489at2"/>
<evidence type="ECO:0000313" key="4">
    <source>
        <dbReference type="Proteomes" id="UP000198901"/>
    </source>
</evidence>
<dbReference type="InterPro" id="IPR001466">
    <property type="entry name" value="Beta-lactam-related"/>
</dbReference>
<gene>
    <name evidence="3" type="ORF">SAMN04488090_4242</name>
</gene>
<organism evidence="3 4">
    <name type="scientific">Siphonobacter aquaeclarae</name>
    <dbReference type="NCBI Taxonomy" id="563176"/>
    <lineage>
        <taxon>Bacteria</taxon>
        <taxon>Pseudomonadati</taxon>
        <taxon>Bacteroidota</taxon>
        <taxon>Cytophagia</taxon>
        <taxon>Cytophagales</taxon>
        <taxon>Cytophagaceae</taxon>
        <taxon>Siphonobacter</taxon>
    </lineage>
</organism>
<dbReference type="EMBL" id="FNGS01000009">
    <property type="protein sequence ID" value="SDM79231.1"/>
    <property type="molecule type" value="Genomic_DNA"/>
</dbReference>
<feature type="signal peptide" evidence="1">
    <location>
        <begin position="1"/>
        <end position="18"/>
    </location>
</feature>
<dbReference type="AlphaFoldDB" id="A0A1G9W4X3"/>
<dbReference type="SUPFAM" id="SSF56601">
    <property type="entry name" value="beta-lactamase/transpeptidase-like"/>
    <property type="match status" value="1"/>
</dbReference>
<evidence type="ECO:0000259" key="2">
    <source>
        <dbReference type="Pfam" id="PF00144"/>
    </source>
</evidence>
<dbReference type="PANTHER" id="PTHR46825:SF9">
    <property type="entry name" value="BETA-LACTAMASE-RELATED DOMAIN-CONTAINING PROTEIN"/>
    <property type="match status" value="1"/>
</dbReference>
<keyword evidence="4" id="KW-1185">Reference proteome</keyword>
<keyword evidence="1" id="KW-0732">Signal</keyword>
<proteinExistence type="predicted"/>
<reference evidence="3 4" key="1">
    <citation type="submission" date="2016-10" db="EMBL/GenBank/DDBJ databases">
        <authorList>
            <person name="de Groot N.N."/>
        </authorList>
    </citation>
    <scope>NUCLEOTIDE SEQUENCE [LARGE SCALE GENOMIC DNA]</scope>
    <source>
        <strain evidence="3 4">DSM 21668</strain>
    </source>
</reference>
<feature type="domain" description="Beta-lactamase-related" evidence="2">
    <location>
        <begin position="34"/>
        <end position="308"/>
    </location>
</feature>
<dbReference type="InterPro" id="IPR012338">
    <property type="entry name" value="Beta-lactam/transpept-like"/>
</dbReference>
<dbReference type="PANTHER" id="PTHR46825">
    <property type="entry name" value="D-ALANYL-D-ALANINE-CARBOXYPEPTIDASE/ENDOPEPTIDASE AMPH"/>
    <property type="match status" value="1"/>
</dbReference>
<evidence type="ECO:0000256" key="1">
    <source>
        <dbReference type="SAM" id="SignalP"/>
    </source>
</evidence>
<dbReference type="RefSeq" id="WP_093207663.1">
    <property type="nucleotide sequence ID" value="NZ_FNGS01000009.1"/>
</dbReference>
<dbReference type="InterPro" id="IPR050491">
    <property type="entry name" value="AmpC-like"/>
</dbReference>
<dbReference type="Gene3D" id="3.40.710.10">
    <property type="entry name" value="DD-peptidase/beta-lactamase superfamily"/>
    <property type="match status" value="1"/>
</dbReference>